<sequence length="106" mass="12316">MKSIIYIILVFINFIPQTSINDQQVLEYQTNKTKQDAYLVLGTKCNICHSAKKNRTIFSLENMDDLAKAIEYQVFITKKMPKGRKNNLSSLEEEKLLKWISSLNKT</sequence>
<dbReference type="OrthoDB" id="1164702at2"/>
<name>A0A1M6TG50_9FLAO</name>
<organism evidence="1 2">
    <name type="scientific">Maribacter aquivivus</name>
    <dbReference type="NCBI Taxonomy" id="228958"/>
    <lineage>
        <taxon>Bacteria</taxon>
        <taxon>Pseudomonadati</taxon>
        <taxon>Bacteroidota</taxon>
        <taxon>Flavobacteriia</taxon>
        <taxon>Flavobacteriales</taxon>
        <taxon>Flavobacteriaceae</taxon>
        <taxon>Maribacter</taxon>
    </lineage>
</organism>
<dbReference type="RefSeq" id="WP_073246069.1">
    <property type="nucleotide sequence ID" value="NZ_FQZX01000003.1"/>
</dbReference>
<accession>A0A1M6TG50</accession>
<evidence type="ECO:0000313" key="2">
    <source>
        <dbReference type="Proteomes" id="UP000184314"/>
    </source>
</evidence>
<proteinExistence type="predicted"/>
<dbReference type="AlphaFoldDB" id="A0A1M6TG50"/>
<dbReference type="Proteomes" id="UP000184314">
    <property type="component" value="Unassembled WGS sequence"/>
</dbReference>
<evidence type="ECO:0008006" key="3">
    <source>
        <dbReference type="Google" id="ProtNLM"/>
    </source>
</evidence>
<dbReference type="EMBL" id="FQZX01000003">
    <property type="protein sequence ID" value="SHK55859.1"/>
    <property type="molecule type" value="Genomic_DNA"/>
</dbReference>
<reference evidence="2" key="1">
    <citation type="submission" date="2016-11" db="EMBL/GenBank/DDBJ databases">
        <authorList>
            <person name="Varghese N."/>
            <person name="Submissions S."/>
        </authorList>
    </citation>
    <scope>NUCLEOTIDE SEQUENCE [LARGE SCALE GENOMIC DNA]</scope>
    <source>
        <strain evidence="2">DSM 16478</strain>
    </source>
</reference>
<keyword evidence="2" id="KW-1185">Reference proteome</keyword>
<dbReference type="STRING" id="228958.SAMN04488007_3210"/>
<gene>
    <name evidence="1" type="ORF">SAMN04488007_3210</name>
</gene>
<evidence type="ECO:0000313" key="1">
    <source>
        <dbReference type="EMBL" id="SHK55859.1"/>
    </source>
</evidence>
<protein>
    <recommendedName>
        <fullName evidence="3">Cytochrome c domain-containing protein</fullName>
    </recommendedName>
</protein>